<dbReference type="SUPFAM" id="SSF48371">
    <property type="entry name" value="ARM repeat"/>
    <property type="match status" value="1"/>
</dbReference>
<accession>A0A9N8DHQ8</accession>
<organism evidence="2 3">
    <name type="scientific">Seminavis robusta</name>
    <dbReference type="NCBI Taxonomy" id="568900"/>
    <lineage>
        <taxon>Eukaryota</taxon>
        <taxon>Sar</taxon>
        <taxon>Stramenopiles</taxon>
        <taxon>Ochrophyta</taxon>
        <taxon>Bacillariophyta</taxon>
        <taxon>Bacillariophyceae</taxon>
        <taxon>Bacillariophycidae</taxon>
        <taxon>Naviculales</taxon>
        <taxon>Naviculaceae</taxon>
        <taxon>Seminavis</taxon>
    </lineage>
</organism>
<evidence type="ECO:0000256" key="1">
    <source>
        <dbReference type="SAM" id="MobiDB-lite"/>
    </source>
</evidence>
<gene>
    <name evidence="2" type="ORF">SEMRO_151_G069260.1</name>
</gene>
<proteinExistence type="predicted"/>
<name>A0A9N8DHQ8_9STRA</name>
<sequence>MPSDKSNNKRKKKDVSDFKRVKAKVGKRALKPANETDTSFKTSRVAVSGNQFGSEEDGSLASGSSNALLSSRGRSLDDLVSHLRHPAAAVRISAAKGLRDAIAVHQASLATIRHHLPVLFPVCAKCCIDEDGEVRQLALSILKEIVSRMCNNNDTEDQGANASHFLHLKPFIPLLMAHVLSTLNSLDRSVQKDGVMIVRMLSATIHPLITPYKAQILSAFVSIFSDKSRHVRTNQFTKGTDGGKKSSTTNDSIKDHVLQSLVLLLRDDEDHEKHHLLSNNNNSRCQPESVLEVKQNGGSITAMFIPGYKGATRPMPLSSLPHELTPRAVHSLLGSKEQQTSPSSNPTSQTTCDLLGSLRDAFAEATQAEKGPLDLSDVLLIMKAAHLVYNSSSTTCRTDPSFVKAWSQYTSLLTDICPVSPALIGNSPKLVADVNLEYCSTMLVTYADSIGVVDKACLDSILAYLFRELKKCQPLEEASTKEQALFRPLNQILFISKRKNDAWAENAARRLVKEVANNFLGTDGKGEVSKDTVARSVVARKCTMLIHSFLEQCAWSIRQDIEADGVLLTRLVKGVGSFLASWGSDYLAESSLVISLLHQIVRRLDVTSASISKEEARLVEHIRSDLVLLVKQEKGKTSIFEAYPTDMQRKMLGLIVMLKAPPQPLLDGLAKICARSWRKNDNGISPFIASLAAQSIHNIRRTLSMQAYLGFITSSTGISGKPLKNTEKGPDAILRFDGSIALACQFLCQCGPTKVLPMLQPLLDGWLRLAEDTAPTVNQVLQARAATSVLGSFAARISTESSVLEIVPEYHAAIVTTTCVILRHLLSLIENTRSESRDSSLSAFLEPFVVLFQYEGDLFVKVFSNATGDIQSATITSQTSLVSALLVMVNDDRLSSVLNASPDLLKDAKVIEKTLVSSSAQQVAGRLHAAVELRCGSELKQ</sequence>
<dbReference type="EMBL" id="CAICTM010000150">
    <property type="protein sequence ID" value="CAB9502957.1"/>
    <property type="molecule type" value="Genomic_DNA"/>
</dbReference>
<dbReference type="InterPro" id="IPR016024">
    <property type="entry name" value="ARM-type_fold"/>
</dbReference>
<comment type="caution">
    <text evidence="2">The sequence shown here is derived from an EMBL/GenBank/DDBJ whole genome shotgun (WGS) entry which is preliminary data.</text>
</comment>
<feature type="compositionally biased region" description="Basic residues" evidence="1">
    <location>
        <begin position="21"/>
        <end position="30"/>
    </location>
</feature>
<evidence type="ECO:0000313" key="3">
    <source>
        <dbReference type="Proteomes" id="UP001153069"/>
    </source>
</evidence>
<dbReference type="InterPro" id="IPR011989">
    <property type="entry name" value="ARM-like"/>
</dbReference>
<dbReference type="OrthoDB" id="49330at2759"/>
<dbReference type="GO" id="GO:0005634">
    <property type="term" value="C:nucleus"/>
    <property type="evidence" value="ECO:0007669"/>
    <property type="project" value="TreeGrafter"/>
</dbReference>
<dbReference type="Proteomes" id="UP001153069">
    <property type="component" value="Unassembled WGS sequence"/>
</dbReference>
<dbReference type="PANTHER" id="PTHR16056">
    <property type="entry name" value="REGULATOR OF MICROTUBULE DYNAMICS PROTEIN"/>
    <property type="match status" value="1"/>
</dbReference>
<evidence type="ECO:0000313" key="2">
    <source>
        <dbReference type="EMBL" id="CAB9502957.1"/>
    </source>
</evidence>
<protein>
    <submittedName>
        <fullName evidence="2">Testis-expressed protein 10</fullName>
    </submittedName>
</protein>
<dbReference type="PANTHER" id="PTHR16056:SF2">
    <property type="entry name" value="TESTIS-EXPRESSED PROTEIN 10"/>
    <property type="match status" value="1"/>
</dbReference>
<reference evidence="2" key="1">
    <citation type="submission" date="2020-06" db="EMBL/GenBank/DDBJ databases">
        <authorList>
            <consortium name="Plant Systems Biology data submission"/>
        </authorList>
    </citation>
    <scope>NUCLEOTIDE SEQUENCE</scope>
    <source>
        <strain evidence="2">D6</strain>
    </source>
</reference>
<dbReference type="Gene3D" id="1.25.10.10">
    <property type="entry name" value="Leucine-rich Repeat Variant"/>
    <property type="match status" value="1"/>
</dbReference>
<dbReference type="AlphaFoldDB" id="A0A9N8DHQ8"/>
<feature type="region of interest" description="Disordered" evidence="1">
    <location>
        <begin position="1"/>
        <end position="42"/>
    </location>
</feature>
<keyword evidence="3" id="KW-1185">Reference proteome</keyword>